<evidence type="ECO:0000313" key="3">
    <source>
        <dbReference type="Proteomes" id="UP000193719"/>
    </source>
</evidence>
<dbReference type="Proteomes" id="UP000193719">
    <property type="component" value="Unassembled WGS sequence"/>
</dbReference>
<accession>A0A1Y1VBH7</accession>
<organism evidence="2 3">
    <name type="scientific">Piromyces finnis</name>
    <dbReference type="NCBI Taxonomy" id="1754191"/>
    <lineage>
        <taxon>Eukaryota</taxon>
        <taxon>Fungi</taxon>
        <taxon>Fungi incertae sedis</taxon>
        <taxon>Chytridiomycota</taxon>
        <taxon>Chytridiomycota incertae sedis</taxon>
        <taxon>Neocallimastigomycetes</taxon>
        <taxon>Neocallimastigales</taxon>
        <taxon>Neocallimastigaceae</taxon>
        <taxon>Piromyces</taxon>
    </lineage>
</organism>
<protein>
    <submittedName>
        <fullName evidence="2">Uncharacterized protein</fullName>
    </submittedName>
</protein>
<evidence type="ECO:0000256" key="1">
    <source>
        <dbReference type="SAM" id="MobiDB-lite"/>
    </source>
</evidence>
<feature type="region of interest" description="Disordered" evidence="1">
    <location>
        <begin position="140"/>
        <end position="161"/>
    </location>
</feature>
<sequence>MIMKLNINEESIEKLLISRGEALCLHENEHGEIDELVLREIESSDSQSKYNKDRFKKLIYKLATLVKINPNTIIDTEDPKSAINNLCEKLSELNDIEDIDNIMEELQNFKSFNDFEFYKNGDTSLNSELVHTLFNTINSKKEGNENENEETRSSENNLNILNKKKPTKSSYETFSDKLAFAILASGKEDGTLAKELDENGNLVSIKINIMNNGEESLVSINEIIPSFQGLEGKELEDKFFKLYEMSMVYYLENFDTYYNENRKRLIK</sequence>
<dbReference type="AlphaFoldDB" id="A0A1Y1VBH7"/>
<dbReference type="EMBL" id="MCFH01000017">
    <property type="protein sequence ID" value="ORX51824.1"/>
    <property type="molecule type" value="Genomic_DNA"/>
</dbReference>
<keyword evidence="3" id="KW-1185">Reference proteome</keyword>
<dbReference type="OrthoDB" id="10456403at2759"/>
<comment type="caution">
    <text evidence="2">The sequence shown here is derived from an EMBL/GenBank/DDBJ whole genome shotgun (WGS) entry which is preliminary data.</text>
</comment>
<reference evidence="2 3" key="2">
    <citation type="submission" date="2016-08" db="EMBL/GenBank/DDBJ databases">
        <title>Pervasive Adenine N6-methylation of Active Genes in Fungi.</title>
        <authorList>
            <consortium name="DOE Joint Genome Institute"/>
            <person name="Mondo S.J."/>
            <person name="Dannebaum R.O."/>
            <person name="Kuo R.C."/>
            <person name="Labutti K."/>
            <person name="Haridas S."/>
            <person name="Kuo A."/>
            <person name="Salamov A."/>
            <person name="Ahrendt S.R."/>
            <person name="Lipzen A."/>
            <person name="Sullivan W."/>
            <person name="Andreopoulos W.B."/>
            <person name="Clum A."/>
            <person name="Lindquist E."/>
            <person name="Daum C."/>
            <person name="Ramamoorthy G.K."/>
            <person name="Gryganskyi A."/>
            <person name="Culley D."/>
            <person name="Magnuson J.K."/>
            <person name="James T.Y."/>
            <person name="O'Malley M.A."/>
            <person name="Stajich J.E."/>
            <person name="Spatafora J.W."/>
            <person name="Visel A."/>
            <person name="Grigoriev I.V."/>
        </authorList>
    </citation>
    <scope>NUCLEOTIDE SEQUENCE [LARGE SCALE GENOMIC DNA]</scope>
    <source>
        <strain evidence="3">finn</strain>
    </source>
</reference>
<dbReference type="STRING" id="1754191.A0A1Y1VBH7"/>
<reference evidence="2 3" key="1">
    <citation type="submission" date="2016-08" db="EMBL/GenBank/DDBJ databases">
        <title>Genomes of anaerobic fungi encode conserved fungal cellulosomes for biomass hydrolysis.</title>
        <authorList>
            <consortium name="DOE Joint Genome Institute"/>
            <person name="Haitjema C.H."/>
            <person name="Gilmore S.P."/>
            <person name="Henske J.K."/>
            <person name="Solomon K.V."/>
            <person name="De Groot R."/>
            <person name="Kuo A."/>
            <person name="Mondo S.J."/>
            <person name="Salamov A.A."/>
            <person name="Labutti K."/>
            <person name="Zhao Z."/>
            <person name="Chiniquy J."/>
            <person name="Barry K."/>
            <person name="Brewer H.M."/>
            <person name="Purvine S.O."/>
            <person name="Wright A.T."/>
            <person name="Boxma B."/>
            <person name="Van Alen T."/>
            <person name="Hackstein J.H."/>
            <person name="Baker S.E."/>
            <person name="Grigoriev I.V."/>
            <person name="O'Malley M.A."/>
        </authorList>
    </citation>
    <scope>NUCLEOTIDE SEQUENCE [LARGE SCALE GENOMIC DNA]</scope>
    <source>
        <strain evidence="3">finn</strain>
    </source>
</reference>
<proteinExistence type="predicted"/>
<feature type="compositionally biased region" description="Basic and acidic residues" evidence="1">
    <location>
        <begin position="140"/>
        <end position="153"/>
    </location>
</feature>
<name>A0A1Y1VBH7_9FUNG</name>
<evidence type="ECO:0000313" key="2">
    <source>
        <dbReference type="EMBL" id="ORX51824.1"/>
    </source>
</evidence>
<gene>
    <name evidence="2" type="ORF">BCR36DRAFT_369732</name>
</gene>